<dbReference type="EMBL" id="CP099583">
    <property type="protein sequence ID" value="USS43582.1"/>
    <property type="molecule type" value="Genomic_DNA"/>
</dbReference>
<organism evidence="1 3">
    <name type="scientific">Burkholderia glumae</name>
    <name type="common">Pseudomonas glumae</name>
    <dbReference type="NCBI Taxonomy" id="337"/>
    <lineage>
        <taxon>Bacteria</taxon>
        <taxon>Pseudomonadati</taxon>
        <taxon>Pseudomonadota</taxon>
        <taxon>Betaproteobacteria</taxon>
        <taxon>Burkholderiales</taxon>
        <taxon>Burkholderiaceae</taxon>
        <taxon>Burkholderia</taxon>
    </lineage>
</organism>
<accession>A0AAQ0BST7</accession>
<dbReference type="EMBL" id="CP065600">
    <property type="protein sequence ID" value="QPQ90397.1"/>
    <property type="molecule type" value="Genomic_DNA"/>
</dbReference>
<keyword evidence="4" id="KW-1185">Reference proteome</keyword>
<sequence>MDHLAAESEMLGLAAAQLRVGIVQDAVLDARPAMMRIGALHQRFHAAVLQVHVRARQIVVDDSLLLGGQRCRNVFRQGRLRADPVPRCRSGLVAAAHPASRLVCLP</sequence>
<dbReference type="Proteomes" id="UP000594892">
    <property type="component" value="Chromosome 1"/>
</dbReference>
<evidence type="ECO:0000313" key="4">
    <source>
        <dbReference type="Proteomes" id="UP001056386"/>
    </source>
</evidence>
<evidence type="ECO:0000313" key="1">
    <source>
        <dbReference type="EMBL" id="QPQ90397.1"/>
    </source>
</evidence>
<reference evidence="1 3" key="1">
    <citation type="submission" date="2020-12" db="EMBL/GenBank/DDBJ databases">
        <title>FDA dAtabase for Regulatory Grade micrObial Sequences (FDA-ARGOS): Supporting development and validation of Infectious Disease Dx tests.</title>
        <authorList>
            <person name="Minogue T."/>
            <person name="Wolcott M."/>
            <person name="Wasieloski L."/>
            <person name="Aguilar W."/>
            <person name="Moore D."/>
            <person name="Jaissle J."/>
            <person name="Tallon L."/>
            <person name="Sadzewicz L."/>
            <person name="Zhao X."/>
            <person name="Boylan J."/>
            <person name="Ott S."/>
            <person name="Bowen H."/>
            <person name="Vavikolanu K."/>
            <person name="Mehta A."/>
            <person name="Aluvathingal J."/>
            <person name="Nadendla S."/>
            <person name="Yan Y."/>
            <person name="Sichtig H."/>
        </authorList>
    </citation>
    <scope>NUCLEOTIDE SEQUENCE [LARGE SCALE GENOMIC DNA]</scope>
    <source>
        <strain evidence="1 3">FDAARGOS_949</strain>
    </source>
</reference>
<reference evidence="2" key="2">
    <citation type="submission" date="2022-06" db="EMBL/GenBank/DDBJ databases">
        <title>Draft genome sequence of Burkholderia glumae strain GR20004 isolated from rice panicle showing bacterial panicle blight.</title>
        <authorList>
            <person name="Choi S.Y."/>
            <person name="Lee Y.H."/>
        </authorList>
    </citation>
    <scope>NUCLEOTIDE SEQUENCE</scope>
    <source>
        <strain evidence="2">GR20004</strain>
    </source>
</reference>
<name>A0AAQ0BST7_BURGL</name>
<dbReference type="AlphaFoldDB" id="A0AAQ0BST7"/>
<evidence type="ECO:0000313" key="3">
    <source>
        <dbReference type="Proteomes" id="UP000594892"/>
    </source>
</evidence>
<gene>
    <name evidence="1" type="ORF">I6H06_01065</name>
    <name evidence="2" type="ORF">NFI99_03745</name>
</gene>
<dbReference type="Proteomes" id="UP001056386">
    <property type="component" value="Chromosome 2"/>
</dbReference>
<evidence type="ECO:0000313" key="2">
    <source>
        <dbReference type="EMBL" id="USS43582.1"/>
    </source>
</evidence>
<dbReference type="GeneID" id="45699134"/>
<protein>
    <submittedName>
        <fullName evidence="1">Uncharacterized protein</fullName>
    </submittedName>
</protein>
<dbReference type="RefSeq" id="WP_153478680.1">
    <property type="nucleotide sequence ID" value="NZ_CP021075.1"/>
</dbReference>
<proteinExistence type="predicted"/>